<feature type="transmembrane region" description="Helical" evidence="1">
    <location>
        <begin position="35"/>
        <end position="56"/>
    </location>
</feature>
<organism evidence="2 3">
    <name type="scientific">Luteolibacter soli</name>
    <dbReference type="NCBI Taxonomy" id="3135280"/>
    <lineage>
        <taxon>Bacteria</taxon>
        <taxon>Pseudomonadati</taxon>
        <taxon>Verrucomicrobiota</taxon>
        <taxon>Verrucomicrobiia</taxon>
        <taxon>Verrucomicrobiales</taxon>
        <taxon>Verrucomicrobiaceae</taxon>
        <taxon>Luteolibacter</taxon>
    </lineage>
</organism>
<keyword evidence="1" id="KW-0472">Membrane</keyword>
<proteinExistence type="predicted"/>
<evidence type="ECO:0000313" key="2">
    <source>
        <dbReference type="EMBL" id="MEK7953967.1"/>
    </source>
</evidence>
<keyword evidence="1" id="KW-1133">Transmembrane helix</keyword>
<evidence type="ECO:0000313" key="3">
    <source>
        <dbReference type="Proteomes" id="UP001371305"/>
    </source>
</evidence>
<protein>
    <recommendedName>
        <fullName evidence="4">DUF4234 domain-containing protein</fullName>
    </recommendedName>
</protein>
<dbReference type="RefSeq" id="WP_341407735.1">
    <property type="nucleotide sequence ID" value="NZ_JBBUKT010000015.1"/>
</dbReference>
<dbReference type="EMBL" id="JBBUKT010000015">
    <property type="protein sequence ID" value="MEK7953967.1"/>
    <property type="molecule type" value="Genomic_DNA"/>
</dbReference>
<evidence type="ECO:0008006" key="4">
    <source>
        <dbReference type="Google" id="ProtNLM"/>
    </source>
</evidence>
<keyword evidence="1" id="KW-0812">Transmembrane</keyword>
<evidence type="ECO:0000256" key="1">
    <source>
        <dbReference type="SAM" id="Phobius"/>
    </source>
</evidence>
<feature type="transmembrane region" description="Helical" evidence="1">
    <location>
        <begin position="6"/>
        <end position="28"/>
    </location>
</feature>
<gene>
    <name evidence="2" type="ORF">WKV53_25850</name>
</gene>
<sequence length="128" mass="14419">MSFSLPQVLAAFGSLVYFVVQWAGIVFLRRSSARLPWWLMFSGLLVGTLTSIYFIVGPMIGLSRFGNPRIWEWWSMASRLGGVAFAVGFTLYALQMARAFQRQAELEQLVAAMSEDMDRLRSEGSRPS</sequence>
<name>A0ABU9B1Q8_9BACT</name>
<reference evidence="2 3" key="1">
    <citation type="submission" date="2024-04" db="EMBL/GenBank/DDBJ databases">
        <title>Luteolibacter sp. isolated from soil.</title>
        <authorList>
            <person name="An J."/>
        </authorList>
    </citation>
    <scope>NUCLEOTIDE SEQUENCE [LARGE SCALE GENOMIC DNA]</scope>
    <source>
        <strain evidence="2 3">Y139</strain>
    </source>
</reference>
<keyword evidence="3" id="KW-1185">Reference proteome</keyword>
<comment type="caution">
    <text evidence="2">The sequence shown here is derived from an EMBL/GenBank/DDBJ whole genome shotgun (WGS) entry which is preliminary data.</text>
</comment>
<accession>A0ABU9B1Q8</accession>
<dbReference type="Proteomes" id="UP001371305">
    <property type="component" value="Unassembled WGS sequence"/>
</dbReference>
<feature type="transmembrane region" description="Helical" evidence="1">
    <location>
        <begin position="76"/>
        <end position="94"/>
    </location>
</feature>